<feature type="transmembrane region" description="Helical" evidence="6">
    <location>
        <begin position="192"/>
        <end position="217"/>
    </location>
</feature>
<dbReference type="Proteomes" id="UP000093343">
    <property type="component" value="Unassembled WGS sequence"/>
</dbReference>
<evidence type="ECO:0008006" key="9">
    <source>
        <dbReference type="Google" id="ProtNLM"/>
    </source>
</evidence>
<evidence type="ECO:0000256" key="2">
    <source>
        <dbReference type="ARBA" id="ARBA00022475"/>
    </source>
</evidence>
<dbReference type="PANTHER" id="PTHR30250">
    <property type="entry name" value="PST FAMILY PREDICTED COLANIC ACID TRANSPORTER"/>
    <property type="match status" value="1"/>
</dbReference>
<feature type="transmembrane region" description="Helical" evidence="6">
    <location>
        <begin position="385"/>
        <end position="404"/>
    </location>
</feature>
<keyword evidence="3 6" id="KW-0812">Transmembrane</keyword>
<evidence type="ECO:0000256" key="6">
    <source>
        <dbReference type="SAM" id="Phobius"/>
    </source>
</evidence>
<dbReference type="Pfam" id="PF01943">
    <property type="entry name" value="Polysacc_synt"/>
    <property type="match status" value="1"/>
</dbReference>
<evidence type="ECO:0000256" key="3">
    <source>
        <dbReference type="ARBA" id="ARBA00022692"/>
    </source>
</evidence>
<gene>
    <name evidence="7" type="ORF">FLP_17940</name>
</gene>
<feature type="transmembrane region" description="Helical" evidence="6">
    <location>
        <begin position="279"/>
        <end position="302"/>
    </location>
</feature>
<keyword evidence="2" id="KW-1003">Cell membrane</keyword>
<proteinExistence type="predicted"/>
<organism evidence="7 8">
    <name type="scientific">Flavobacterium piscis</name>
    <dbReference type="NCBI Taxonomy" id="1114874"/>
    <lineage>
        <taxon>Bacteria</taxon>
        <taxon>Pseudomonadati</taxon>
        <taxon>Bacteroidota</taxon>
        <taxon>Flavobacteriia</taxon>
        <taxon>Flavobacteriales</taxon>
        <taxon>Flavobacteriaceae</taxon>
        <taxon>Flavobacterium</taxon>
    </lineage>
</organism>
<feature type="transmembrane region" description="Helical" evidence="6">
    <location>
        <begin position="92"/>
        <end position="115"/>
    </location>
</feature>
<evidence type="ECO:0000313" key="7">
    <source>
        <dbReference type="EMBL" id="OCB70558.1"/>
    </source>
</evidence>
<dbReference type="InterPro" id="IPR050833">
    <property type="entry name" value="Poly_Biosynth_Transport"/>
</dbReference>
<feature type="transmembrane region" description="Helical" evidence="6">
    <location>
        <begin position="238"/>
        <end position="259"/>
    </location>
</feature>
<evidence type="ECO:0000313" key="8">
    <source>
        <dbReference type="Proteomes" id="UP000093343"/>
    </source>
</evidence>
<accession>A0ABX2XEM4</accession>
<feature type="transmembrane region" description="Helical" evidence="6">
    <location>
        <begin position="164"/>
        <end position="186"/>
    </location>
</feature>
<feature type="transmembrane region" description="Helical" evidence="6">
    <location>
        <begin position="21"/>
        <end position="38"/>
    </location>
</feature>
<feature type="transmembrane region" description="Helical" evidence="6">
    <location>
        <begin position="135"/>
        <end position="152"/>
    </location>
</feature>
<evidence type="ECO:0000256" key="4">
    <source>
        <dbReference type="ARBA" id="ARBA00022989"/>
    </source>
</evidence>
<keyword evidence="8" id="KW-1185">Reference proteome</keyword>
<protein>
    <recommendedName>
        <fullName evidence="9">Polysaccharide biosynthesis protein</fullName>
    </recommendedName>
</protein>
<keyword evidence="5 6" id="KW-0472">Membrane</keyword>
<comment type="subcellular location">
    <subcellularLocation>
        <location evidence="1">Cell membrane</location>
        <topology evidence="1">Multi-pass membrane protein</topology>
    </subcellularLocation>
</comment>
<evidence type="ECO:0000256" key="1">
    <source>
        <dbReference type="ARBA" id="ARBA00004651"/>
    </source>
</evidence>
<comment type="caution">
    <text evidence="7">The sequence shown here is derived from an EMBL/GenBank/DDBJ whole genome shotgun (WGS) entry which is preliminary data.</text>
</comment>
<dbReference type="RefSeq" id="WP_083195900.1">
    <property type="nucleotide sequence ID" value="NZ_LVEN01000042.1"/>
</dbReference>
<reference evidence="8" key="1">
    <citation type="submission" date="2016-03" db="EMBL/GenBank/DDBJ databases">
        <title>Draft genome sequence of Paenibacillus glacialis DSM 22343.</title>
        <authorList>
            <person name="Shin S.-K."/>
            <person name="Yi H."/>
        </authorList>
    </citation>
    <scope>NUCLEOTIDE SEQUENCE [LARGE SCALE GENOMIC DNA]</scope>
    <source>
        <strain evidence="8">CCUG 60099</strain>
    </source>
</reference>
<feature type="transmembrane region" description="Helical" evidence="6">
    <location>
        <begin position="50"/>
        <end position="71"/>
    </location>
</feature>
<keyword evidence="4 6" id="KW-1133">Transmembrane helix</keyword>
<evidence type="ECO:0000256" key="5">
    <source>
        <dbReference type="ARBA" id="ARBA00023136"/>
    </source>
</evidence>
<dbReference type="PANTHER" id="PTHR30250:SF11">
    <property type="entry name" value="O-ANTIGEN TRANSPORTER-RELATED"/>
    <property type="match status" value="1"/>
</dbReference>
<dbReference type="InterPro" id="IPR002797">
    <property type="entry name" value="Polysacc_synth"/>
</dbReference>
<dbReference type="EMBL" id="LVEN01000042">
    <property type="protein sequence ID" value="OCB70558.1"/>
    <property type="molecule type" value="Genomic_DNA"/>
</dbReference>
<feature type="transmembrane region" description="Helical" evidence="6">
    <location>
        <begin position="323"/>
        <end position="346"/>
    </location>
</feature>
<sequence length="448" mass="50939">MIKKYFKTPNDRTQRANINTVLSLFFRGGSILLQFALIPLTIDYVKPDAYGVWLTLSSLVGWVAMFDIGIGNGLKNKLSESLAVQDFEKAQMYVSTTYMIITIIACVLIALYLLFYKWVTWQVVFNSNFIPENELQNVVTIVSLFFLLKFITDIINVVASSFQMVSISSILLFISNLGLTISVWILTKTTKADLVLLAFCLSVIPFLISLLANIYLFSGYFKIAKPSIKYVDFRKSKGIMSLGSQFFILQIISLIIFQTDNILIAQLFSPADVTNFNVAYKYYSIITILFTIILAPYWTAFTEAYHIKDYLWIKKSMQKLYKYWFLSVIILGIMLCFANFIIKLWVGDKVRVSLNLSIAICGYVAISNWNGILASFLNGVGKIRLQIYSAIIVGIINIPLSFFLVKVLNWSIYAMPAANFISLSFGSIVCFIQYRKIIKNDAQGIWNK</sequence>
<feature type="transmembrane region" description="Helical" evidence="6">
    <location>
        <begin position="352"/>
        <end position="373"/>
    </location>
</feature>
<name>A0ABX2XEM4_9FLAO</name>
<feature type="transmembrane region" description="Helical" evidence="6">
    <location>
        <begin position="410"/>
        <end position="432"/>
    </location>
</feature>